<name>A0A414AP58_9FIRM</name>
<reference evidence="1 2" key="1">
    <citation type="submission" date="2018-08" db="EMBL/GenBank/DDBJ databases">
        <title>A genome reference for cultivated species of the human gut microbiota.</title>
        <authorList>
            <person name="Zou Y."/>
            <person name="Xue W."/>
            <person name="Luo G."/>
        </authorList>
    </citation>
    <scope>NUCLEOTIDE SEQUENCE [LARGE SCALE GENOMIC DNA]</scope>
    <source>
        <strain evidence="1 2">AM35-14</strain>
    </source>
</reference>
<dbReference type="RefSeq" id="WP_119205629.1">
    <property type="nucleotide sequence ID" value="NZ_JADMVR010000005.1"/>
</dbReference>
<evidence type="ECO:0000313" key="2">
    <source>
        <dbReference type="Proteomes" id="UP000283975"/>
    </source>
</evidence>
<evidence type="ECO:0000313" key="1">
    <source>
        <dbReference type="EMBL" id="RHC51851.1"/>
    </source>
</evidence>
<sequence length="142" mass="16701">MIKYVLIISQYYHSYVQVICAVEADIIDKARKMIEELESYKRSEAEESKSFDYGDLSDRYADRTAKVLESGGRINLNDSGDIYFEFSDSIMHLVNEINYYIEQSRLMEKVNRGRRKQINRDIATHHSEQVVMGIIKKYFQPV</sequence>
<comment type="caution">
    <text evidence="1">The sequence shown here is derived from an EMBL/GenBank/DDBJ whole genome shotgun (WGS) entry which is preliminary data.</text>
</comment>
<gene>
    <name evidence="1" type="ORF">DW839_23690</name>
</gene>
<dbReference type="AlphaFoldDB" id="A0A414AP58"/>
<protein>
    <submittedName>
        <fullName evidence="1">Uncharacterized protein</fullName>
    </submittedName>
</protein>
<dbReference type="Proteomes" id="UP000283975">
    <property type="component" value="Unassembled WGS sequence"/>
</dbReference>
<dbReference type="EMBL" id="QSHZ01000031">
    <property type="protein sequence ID" value="RHC51851.1"/>
    <property type="molecule type" value="Genomic_DNA"/>
</dbReference>
<organism evidence="1 2">
    <name type="scientific">Enterocloster bolteae</name>
    <dbReference type="NCBI Taxonomy" id="208479"/>
    <lineage>
        <taxon>Bacteria</taxon>
        <taxon>Bacillati</taxon>
        <taxon>Bacillota</taxon>
        <taxon>Clostridia</taxon>
        <taxon>Lachnospirales</taxon>
        <taxon>Lachnospiraceae</taxon>
        <taxon>Enterocloster</taxon>
    </lineage>
</organism>
<accession>A0A414AP58</accession>
<proteinExistence type="predicted"/>